<dbReference type="Pfam" id="PF00005">
    <property type="entry name" value="ABC_tran"/>
    <property type="match status" value="1"/>
</dbReference>
<accession>A0A7X6DSH3</accession>
<sequence length="243" mass="26926">MSIQLQGVTKRYGRIVAVQPLDLKIGGEICGLIGNNGAGKSTLMKMITGLLHPDAGRVEINGIDLKKDPEEAKRQIGYLPESPMLYPRLTPEELLTYIAEIKNVPSPAAEIDRWLATFGLSEKRRALLRDLSFGMKKKVALSTAFIGSPRLLILDEPFNGLDVATMERLAEMIVEFNRNGATVLISSHLMEYVDRLCRRVLILKKGAVVREGTPEALKEEAKASSFHQAFLYFTSDGNPETKN</sequence>
<feature type="domain" description="ABC transporter" evidence="4">
    <location>
        <begin position="3"/>
        <end position="230"/>
    </location>
</feature>
<dbReference type="GO" id="GO:0016887">
    <property type="term" value="F:ATP hydrolysis activity"/>
    <property type="evidence" value="ECO:0007669"/>
    <property type="project" value="InterPro"/>
</dbReference>
<proteinExistence type="predicted"/>
<organism evidence="5 6">
    <name type="scientific">Candidatus Manganitrophus noduliformans</name>
    <dbReference type="NCBI Taxonomy" id="2606439"/>
    <lineage>
        <taxon>Bacteria</taxon>
        <taxon>Pseudomonadati</taxon>
        <taxon>Nitrospirota</taxon>
        <taxon>Nitrospiria</taxon>
        <taxon>Candidatus Troglogloeales</taxon>
        <taxon>Candidatus Manganitrophaceae</taxon>
        <taxon>Candidatus Manganitrophus</taxon>
    </lineage>
</organism>
<dbReference type="Gene3D" id="3.40.50.300">
    <property type="entry name" value="P-loop containing nucleotide triphosphate hydrolases"/>
    <property type="match status" value="1"/>
</dbReference>
<evidence type="ECO:0000256" key="2">
    <source>
        <dbReference type="ARBA" id="ARBA00022741"/>
    </source>
</evidence>
<dbReference type="PANTHER" id="PTHR42939">
    <property type="entry name" value="ABC TRANSPORTER ATP-BINDING PROTEIN ALBC-RELATED"/>
    <property type="match status" value="1"/>
</dbReference>
<keyword evidence="2" id="KW-0547">Nucleotide-binding</keyword>
<dbReference type="InterPro" id="IPR003593">
    <property type="entry name" value="AAA+_ATPase"/>
</dbReference>
<evidence type="ECO:0000256" key="3">
    <source>
        <dbReference type="ARBA" id="ARBA00022840"/>
    </source>
</evidence>
<comment type="caution">
    <text evidence="5">The sequence shown here is derived from an EMBL/GenBank/DDBJ whole genome shotgun (WGS) entry which is preliminary data.</text>
</comment>
<keyword evidence="6" id="KW-1185">Reference proteome</keyword>
<dbReference type="CDD" id="cd03230">
    <property type="entry name" value="ABC_DR_subfamily_A"/>
    <property type="match status" value="1"/>
</dbReference>
<dbReference type="SMART" id="SM00382">
    <property type="entry name" value="AAA"/>
    <property type="match status" value="1"/>
</dbReference>
<evidence type="ECO:0000256" key="1">
    <source>
        <dbReference type="ARBA" id="ARBA00022448"/>
    </source>
</evidence>
<keyword evidence="3 5" id="KW-0067">ATP-binding</keyword>
<dbReference type="GO" id="GO:0005524">
    <property type="term" value="F:ATP binding"/>
    <property type="evidence" value="ECO:0007669"/>
    <property type="project" value="UniProtKB-KW"/>
</dbReference>
<reference evidence="5 6" key="1">
    <citation type="journal article" date="2020" name="Nature">
        <title>Bacterial chemolithoautotrophy via manganese oxidation.</title>
        <authorList>
            <person name="Yu H."/>
            <person name="Leadbetter J.R."/>
        </authorList>
    </citation>
    <scope>NUCLEOTIDE SEQUENCE [LARGE SCALE GENOMIC DNA]</scope>
    <source>
        <strain evidence="5 6">Mn-1</strain>
    </source>
</reference>
<dbReference type="AlphaFoldDB" id="A0A7X6DSH3"/>
<dbReference type="InterPro" id="IPR027417">
    <property type="entry name" value="P-loop_NTPase"/>
</dbReference>
<dbReference type="PROSITE" id="PS00211">
    <property type="entry name" value="ABC_TRANSPORTER_1"/>
    <property type="match status" value="1"/>
</dbReference>
<dbReference type="EMBL" id="VTOW01000003">
    <property type="protein sequence ID" value="NKE72582.1"/>
    <property type="molecule type" value="Genomic_DNA"/>
</dbReference>
<dbReference type="InterPro" id="IPR003439">
    <property type="entry name" value="ABC_transporter-like_ATP-bd"/>
</dbReference>
<dbReference type="SUPFAM" id="SSF52540">
    <property type="entry name" value="P-loop containing nucleoside triphosphate hydrolases"/>
    <property type="match status" value="1"/>
</dbReference>
<dbReference type="Proteomes" id="UP000534783">
    <property type="component" value="Unassembled WGS sequence"/>
</dbReference>
<dbReference type="InterPro" id="IPR051782">
    <property type="entry name" value="ABC_Transporter_VariousFunc"/>
</dbReference>
<dbReference type="PANTHER" id="PTHR42939:SF1">
    <property type="entry name" value="ABC TRANSPORTER ATP-BINDING PROTEIN ALBC-RELATED"/>
    <property type="match status" value="1"/>
</dbReference>
<name>A0A7X6DSH3_9BACT</name>
<protein>
    <submittedName>
        <fullName evidence="5">ABC transporter ATP-binding protein</fullName>
    </submittedName>
</protein>
<gene>
    <name evidence="5" type="ORF">MNODULE_17665</name>
</gene>
<evidence type="ECO:0000313" key="5">
    <source>
        <dbReference type="EMBL" id="NKE72582.1"/>
    </source>
</evidence>
<dbReference type="InterPro" id="IPR017871">
    <property type="entry name" value="ABC_transporter-like_CS"/>
</dbReference>
<evidence type="ECO:0000259" key="4">
    <source>
        <dbReference type="PROSITE" id="PS50893"/>
    </source>
</evidence>
<evidence type="ECO:0000313" key="6">
    <source>
        <dbReference type="Proteomes" id="UP000534783"/>
    </source>
</evidence>
<dbReference type="PROSITE" id="PS50893">
    <property type="entry name" value="ABC_TRANSPORTER_2"/>
    <property type="match status" value="1"/>
</dbReference>
<dbReference type="RefSeq" id="WP_168062366.1">
    <property type="nucleotide sequence ID" value="NZ_VTOW01000003.1"/>
</dbReference>
<keyword evidence="1" id="KW-0813">Transport</keyword>